<dbReference type="EMBL" id="WNKX01000010">
    <property type="protein sequence ID" value="MTW11907.1"/>
    <property type="molecule type" value="Genomic_DNA"/>
</dbReference>
<dbReference type="Proteomes" id="UP000472320">
    <property type="component" value="Unassembled WGS sequence"/>
</dbReference>
<evidence type="ECO:0008006" key="3">
    <source>
        <dbReference type="Google" id="ProtNLM"/>
    </source>
</evidence>
<gene>
    <name evidence="1" type="ORF">GM658_14980</name>
</gene>
<sequence>MRKAAPFALLLVLAGCGDTYTPGPLYQATSADCSTPVDADTFELPRGITVAATTVLPQPVDGGMEIGVNYMLPRGTQVHFATSHFQVTQPKGPLIENATVLSVYQRATNSKPEMVEIVNGVPLVLFAVATSDDTQFRYRLVIKDKMPKRFDLTPPDVIIGGKRYVSRTFTYRWFEDKKAFGMCH</sequence>
<evidence type="ECO:0000313" key="1">
    <source>
        <dbReference type="EMBL" id="MTW11907.1"/>
    </source>
</evidence>
<name>A0A6L6QIY7_9BURK</name>
<reference evidence="1 2" key="1">
    <citation type="submission" date="2019-11" db="EMBL/GenBank/DDBJ databases">
        <title>Type strains purchased from KCTC, JCM and DSMZ.</title>
        <authorList>
            <person name="Lu H."/>
        </authorList>
    </citation>
    <scope>NUCLEOTIDE SEQUENCE [LARGE SCALE GENOMIC DNA]</scope>
    <source>
        <strain evidence="1 2">JCM 31587</strain>
    </source>
</reference>
<dbReference type="AlphaFoldDB" id="A0A6L6QIY7"/>
<keyword evidence="2" id="KW-1185">Reference proteome</keyword>
<comment type="caution">
    <text evidence="1">The sequence shown here is derived from an EMBL/GenBank/DDBJ whole genome shotgun (WGS) entry which is preliminary data.</text>
</comment>
<organism evidence="1 2">
    <name type="scientific">Massilia eburnea</name>
    <dbReference type="NCBI Taxonomy" id="1776165"/>
    <lineage>
        <taxon>Bacteria</taxon>
        <taxon>Pseudomonadati</taxon>
        <taxon>Pseudomonadota</taxon>
        <taxon>Betaproteobacteria</taxon>
        <taxon>Burkholderiales</taxon>
        <taxon>Oxalobacteraceae</taxon>
        <taxon>Telluria group</taxon>
        <taxon>Massilia</taxon>
    </lineage>
</organism>
<proteinExistence type="predicted"/>
<dbReference type="PROSITE" id="PS51257">
    <property type="entry name" value="PROKAR_LIPOPROTEIN"/>
    <property type="match status" value="1"/>
</dbReference>
<dbReference type="RefSeq" id="WP_155454851.1">
    <property type="nucleotide sequence ID" value="NZ_WNKX01000010.1"/>
</dbReference>
<accession>A0A6L6QIY7</accession>
<dbReference type="OrthoDB" id="8752669at2"/>
<evidence type="ECO:0000313" key="2">
    <source>
        <dbReference type="Proteomes" id="UP000472320"/>
    </source>
</evidence>
<protein>
    <recommendedName>
        <fullName evidence="3">Lipoprotein</fullName>
    </recommendedName>
</protein>